<comment type="caution">
    <text evidence="1">The sequence shown here is derived from an EMBL/GenBank/DDBJ whole genome shotgun (WGS) entry which is preliminary data.</text>
</comment>
<gene>
    <name evidence="1" type="ORF">WJX81_006748</name>
</gene>
<name>A0AAW1RH61_9CHLO</name>
<proteinExistence type="predicted"/>
<sequence>MSASSGDAESHALEGLPDELTEVLLCTELEDTYSLDVHCWPDTLRRLTVYVLHVSSVRGGSRAQGSGFSTRQSKVLRSVFADAVRLGTLDSVEADALPGVLCPDTLQECVLDIAAERTLFLVDDR</sequence>
<evidence type="ECO:0000313" key="2">
    <source>
        <dbReference type="Proteomes" id="UP001445335"/>
    </source>
</evidence>
<protein>
    <submittedName>
        <fullName evidence="1">Uncharacterized protein</fullName>
    </submittedName>
</protein>
<evidence type="ECO:0000313" key="1">
    <source>
        <dbReference type="EMBL" id="KAK9832646.1"/>
    </source>
</evidence>
<keyword evidence="2" id="KW-1185">Reference proteome</keyword>
<dbReference type="Proteomes" id="UP001445335">
    <property type="component" value="Unassembled WGS sequence"/>
</dbReference>
<organism evidence="1 2">
    <name type="scientific">Elliptochloris bilobata</name>
    <dbReference type="NCBI Taxonomy" id="381761"/>
    <lineage>
        <taxon>Eukaryota</taxon>
        <taxon>Viridiplantae</taxon>
        <taxon>Chlorophyta</taxon>
        <taxon>core chlorophytes</taxon>
        <taxon>Trebouxiophyceae</taxon>
        <taxon>Trebouxiophyceae incertae sedis</taxon>
        <taxon>Elliptochloris clade</taxon>
        <taxon>Elliptochloris</taxon>
    </lineage>
</organism>
<reference evidence="1 2" key="1">
    <citation type="journal article" date="2024" name="Nat. Commun.">
        <title>Phylogenomics reveals the evolutionary origins of lichenization in chlorophyte algae.</title>
        <authorList>
            <person name="Puginier C."/>
            <person name="Libourel C."/>
            <person name="Otte J."/>
            <person name="Skaloud P."/>
            <person name="Haon M."/>
            <person name="Grisel S."/>
            <person name="Petersen M."/>
            <person name="Berrin J.G."/>
            <person name="Delaux P.M."/>
            <person name="Dal Grande F."/>
            <person name="Keller J."/>
        </authorList>
    </citation>
    <scope>NUCLEOTIDE SEQUENCE [LARGE SCALE GENOMIC DNA]</scope>
    <source>
        <strain evidence="1 2">SAG 245.80</strain>
    </source>
</reference>
<dbReference type="EMBL" id="JALJOU010000040">
    <property type="protein sequence ID" value="KAK9832646.1"/>
    <property type="molecule type" value="Genomic_DNA"/>
</dbReference>
<dbReference type="AlphaFoldDB" id="A0AAW1RH61"/>
<accession>A0AAW1RH61</accession>